<dbReference type="NCBIfam" id="TIGR01525">
    <property type="entry name" value="ATPase-IB_hvy"/>
    <property type="match status" value="1"/>
</dbReference>
<evidence type="ECO:0000313" key="11">
    <source>
        <dbReference type="EMBL" id="KAF3486075.1"/>
    </source>
</evidence>
<dbReference type="InterPro" id="IPR023214">
    <property type="entry name" value="HAD_sf"/>
</dbReference>
<dbReference type="Pfam" id="PF00122">
    <property type="entry name" value="E1-E2_ATPase"/>
    <property type="match status" value="1"/>
</dbReference>
<keyword evidence="7 8" id="KW-0472">Membrane</keyword>
<dbReference type="PANTHER" id="PTHR48085:SF6">
    <property type="entry name" value="INACTIVE CADMIUM_ZINC-TRANSPORTING ATPASE HMA3-RELATED"/>
    <property type="match status" value="1"/>
</dbReference>
<sequence length="833" mass="89755">MATTPQWVMIGGEGPESYNQHSSYQGALLETAKEKMNEAISAKLSLDLISDRFTVADFGCASGPNIIDAVEDKYRKETGQNPAENIEFQVLFNDSTTNDFNTLFQALPAGRRYYSAGVPGSFFGRVLSKHSFHIGVIIKALNQARLEASVRPYGETSLTSQWPSPFAVVSGVLLAFSFLKYFYRPLEWFAHVAVVAGVFPILAKAVASVTRFRVDINALTLIAVIATVCMEDYTEAATIVFLFSVADWLESSAAHKASTVMSSLMSLAPRKAVIAETGQEVDVDDVGINTVVAVKAGESIPIDGVVVDGSCDVDEKTLTGESFPVSKQRDSTVLAATINLNGYIKVKTTALARDCVVAKMTKLVEEAQKSQTKTQRFIDKCSRYYTPAVVVIAACFAVIPVLLKVDNLSHWFHLALVVLVSGCPCGLILSTPVATFCALTKAATSGFLIKTGDCLETLAKIRIAAFDKTGTITKAEFMISDFKSLSHNINLKTLVYWVSSIESKSSHPMAAALIDYARSVSVEPTPDMVENFQNFPGEGVYGRIDGQDIYIGNKRIAQRAGCLSTGLKTLQLNRGKTIGYIYIGEELTGSFSLLDGCRHGAAQALQELKSLNIKTAMLTGDNQDAAMSIQEQLGDALDIVHAELLPQDKARIIDEFKSQGPTMMVGDGLNDAPALAKADIGISMGISGSALATETGDIILMSNDISKIPKGMRLARRSHRKVIENVVLSVGIKGAIMVLGLVGYPLIWAAVLADTGTCLLVILNSMMLLRDEREAAPVCYRASPLSPVKLEEPEVEDLEVGLLQKSGVTSKKSCCSGCCSGPKDKQTEDLESF</sequence>
<keyword evidence="8" id="KW-0067">ATP-binding</keyword>
<dbReference type="GO" id="GO:0019829">
    <property type="term" value="F:ATPase-coupled monoatomic cation transmembrane transporter activity"/>
    <property type="evidence" value="ECO:0007669"/>
    <property type="project" value="InterPro"/>
</dbReference>
<protein>
    <recommendedName>
        <fullName evidence="10">P-type ATPase A domain-containing protein</fullName>
    </recommendedName>
</protein>
<feature type="compositionally biased region" description="Basic and acidic residues" evidence="9">
    <location>
        <begin position="822"/>
        <end position="833"/>
    </location>
</feature>
<dbReference type="GO" id="GO:0005524">
    <property type="term" value="F:ATP binding"/>
    <property type="evidence" value="ECO:0007669"/>
    <property type="project" value="UniProtKB-UniRule"/>
</dbReference>
<dbReference type="SFLD" id="SFLDG00002">
    <property type="entry name" value="C1.7:_P-type_atpase_like"/>
    <property type="match status" value="1"/>
</dbReference>
<evidence type="ECO:0000256" key="8">
    <source>
        <dbReference type="RuleBase" id="RU362081"/>
    </source>
</evidence>
<feature type="domain" description="P-type ATPase A" evidence="10">
    <location>
        <begin position="275"/>
        <end position="365"/>
    </location>
</feature>
<dbReference type="SFLD" id="SFLDF00027">
    <property type="entry name" value="p-type_atpase"/>
    <property type="match status" value="1"/>
</dbReference>
<dbReference type="InterPro" id="IPR023299">
    <property type="entry name" value="ATPase_P-typ_cyto_dom_N"/>
</dbReference>
<dbReference type="Gene3D" id="3.40.1110.10">
    <property type="entry name" value="Calcium-transporting ATPase, cytoplasmic domain N"/>
    <property type="match status" value="1"/>
</dbReference>
<feature type="transmembrane region" description="Helical" evidence="8">
    <location>
        <begin position="189"/>
        <end position="207"/>
    </location>
</feature>
<dbReference type="Gene3D" id="3.40.50.1000">
    <property type="entry name" value="HAD superfamily/HAD-like"/>
    <property type="match status" value="1"/>
</dbReference>
<dbReference type="InterPro" id="IPR036412">
    <property type="entry name" value="HAD-like_sf"/>
</dbReference>
<dbReference type="InterPro" id="IPR059000">
    <property type="entry name" value="ATPase_P-type_domA"/>
</dbReference>
<gene>
    <name evidence="11" type="ORF">F2Q69_00057697</name>
</gene>
<name>A0A8S9MQ93_BRACR</name>
<dbReference type="GO" id="GO:0008168">
    <property type="term" value="F:methyltransferase activity"/>
    <property type="evidence" value="ECO:0007669"/>
    <property type="project" value="InterPro"/>
</dbReference>
<dbReference type="InterPro" id="IPR023298">
    <property type="entry name" value="ATPase_P-typ_TM_dom_sf"/>
</dbReference>
<dbReference type="SFLD" id="SFLDS00003">
    <property type="entry name" value="Haloacid_Dehalogenase"/>
    <property type="match status" value="1"/>
</dbReference>
<dbReference type="AlphaFoldDB" id="A0A8S9MQ93"/>
<keyword evidence="5" id="KW-1278">Translocase</keyword>
<evidence type="ECO:0000256" key="5">
    <source>
        <dbReference type="ARBA" id="ARBA00022967"/>
    </source>
</evidence>
<evidence type="ECO:0000256" key="7">
    <source>
        <dbReference type="ARBA" id="ARBA00023136"/>
    </source>
</evidence>
<evidence type="ECO:0000256" key="1">
    <source>
        <dbReference type="ARBA" id="ARBA00004370"/>
    </source>
</evidence>
<dbReference type="Gene3D" id="2.70.150.10">
    <property type="entry name" value="Calcium-transporting ATPase, cytoplasmic transduction domain A"/>
    <property type="match status" value="1"/>
</dbReference>
<dbReference type="PROSITE" id="PS01229">
    <property type="entry name" value="COF_2"/>
    <property type="match status" value="1"/>
</dbReference>
<dbReference type="CDD" id="cd02079">
    <property type="entry name" value="P-type_ATPase_HM"/>
    <property type="match status" value="1"/>
</dbReference>
<dbReference type="PRINTS" id="PR00119">
    <property type="entry name" value="CATATPASE"/>
</dbReference>
<dbReference type="Pfam" id="PF00702">
    <property type="entry name" value="Hydrolase"/>
    <property type="match status" value="1"/>
</dbReference>
<comment type="similarity">
    <text evidence="2 8">Belongs to the cation transport ATPase (P-type) (TC 3.A.3) family. Type IB subfamily.</text>
</comment>
<dbReference type="InterPro" id="IPR029063">
    <property type="entry name" value="SAM-dependent_MTases_sf"/>
</dbReference>
<dbReference type="Gene3D" id="3.40.50.150">
    <property type="entry name" value="Vaccinia Virus protein VP39"/>
    <property type="match status" value="1"/>
</dbReference>
<keyword evidence="3 8" id="KW-0812">Transmembrane</keyword>
<dbReference type="InterPro" id="IPR027256">
    <property type="entry name" value="P-typ_ATPase_IB"/>
</dbReference>
<evidence type="ECO:0000256" key="2">
    <source>
        <dbReference type="ARBA" id="ARBA00006024"/>
    </source>
</evidence>
<dbReference type="InterPro" id="IPR044492">
    <property type="entry name" value="P_typ_ATPase_HD_dom"/>
</dbReference>
<comment type="caution">
    <text evidence="11">The sequence shown here is derived from an EMBL/GenBank/DDBJ whole genome shotgun (WGS) entry which is preliminary data.</text>
</comment>
<feature type="transmembrane region" description="Helical" evidence="8">
    <location>
        <begin position="384"/>
        <end position="405"/>
    </location>
</feature>
<dbReference type="SUPFAM" id="SSF56784">
    <property type="entry name" value="HAD-like"/>
    <property type="match status" value="1"/>
</dbReference>
<evidence type="ECO:0000256" key="4">
    <source>
        <dbReference type="ARBA" id="ARBA00022723"/>
    </source>
</evidence>
<dbReference type="InterPro" id="IPR051014">
    <property type="entry name" value="Cation_Transport_ATPase_IB"/>
</dbReference>
<accession>A0A8S9MQ93</accession>
<reference evidence="11" key="1">
    <citation type="submission" date="2019-12" db="EMBL/GenBank/DDBJ databases">
        <title>Genome sequencing and annotation of Brassica cretica.</title>
        <authorList>
            <person name="Studholme D.J."/>
            <person name="Sarris P."/>
        </authorList>
    </citation>
    <scope>NUCLEOTIDE SEQUENCE</scope>
    <source>
        <strain evidence="11">PFS-109/04</strain>
        <tissue evidence="11">Leaf</tissue>
    </source>
</reference>
<evidence type="ECO:0000256" key="3">
    <source>
        <dbReference type="ARBA" id="ARBA00022692"/>
    </source>
</evidence>
<feature type="transmembrane region" description="Helical" evidence="8">
    <location>
        <begin position="746"/>
        <end position="763"/>
    </location>
</feature>
<evidence type="ECO:0000313" key="12">
    <source>
        <dbReference type="Proteomes" id="UP000712600"/>
    </source>
</evidence>
<keyword evidence="4 8" id="KW-0479">Metal-binding</keyword>
<proteinExistence type="inferred from homology"/>
<dbReference type="PRINTS" id="PR00120">
    <property type="entry name" value="HATPASE"/>
</dbReference>
<feature type="transmembrane region" description="Helical" evidence="8">
    <location>
        <begin position="411"/>
        <end position="439"/>
    </location>
</feature>
<dbReference type="GO" id="GO:0016887">
    <property type="term" value="F:ATP hydrolysis activity"/>
    <property type="evidence" value="ECO:0007669"/>
    <property type="project" value="InterPro"/>
</dbReference>
<dbReference type="GO" id="GO:0046872">
    <property type="term" value="F:metal ion binding"/>
    <property type="evidence" value="ECO:0007669"/>
    <property type="project" value="UniProtKB-KW"/>
</dbReference>
<dbReference type="GO" id="GO:0016020">
    <property type="term" value="C:membrane"/>
    <property type="evidence" value="ECO:0007669"/>
    <property type="project" value="UniProtKB-SubCell"/>
</dbReference>
<dbReference type="SUPFAM" id="SSF81653">
    <property type="entry name" value="Calcium ATPase, transduction domain A"/>
    <property type="match status" value="1"/>
</dbReference>
<dbReference type="Proteomes" id="UP000712600">
    <property type="component" value="Unassembled WGS sequence"/>
</dbReference>
<comment type="subcellular location">
    <subcellularLocation>
        <location evidence="1 8">Membrane</location>
    </subcellularLocation>
</comment>
<evidence type="ECO:0000259" key="10">
    <source>
        <dbReference type="Pfam" id="PF00122"/>
    </source>
</evidence>
<keyword evidence="8" id="KW-0547">Nucleotide-binding</keyword>
<feature type="transmembrane region" description="Helical" evidence="8">
    <location>
        <begin position="722"/>
        <end position="740"/>
    </location>
</feature>
<evidence type="ECO:0000256" key="6">
    <source>
        <dbReference type="ARBA" id="ARBA00022989"/>
    </source>
</evidence>
<evidence type="ECO:0000256" key="9">
    <source>
        <dbReference type="SAM" id="MobiDB-lite"/>
    </source>
</evidence>
<organism evidence="11 12">
    <name type="scientific">Brassica cretica</name>
    <name type="common">Mustard</name>
    <dbReference type="NCBI Taxonomy" id="69181"/>
    <lineage>
        <taxon>Eukaryota</taxon>
        <taxon>Viridiplantae</taxon>
        <taxon>Streptophyta</taxon>
        <taxon>Embryophyta</taxon>
        <taxon>Tracheophyta</taxon>
        <taxon>Spermatophyta</taxon>
        <taxon>Magnoliopsida</taxon>
        <taxon>eudicotyledons</taxon>
        <taxon>Gunneridae</taxon>
        <taxon>Pentapetalae</taxon>
        <taxon>rosids</taxon>
        <taxon>malvids</taxon>
        <taxon>Brassicales</taxon>
        <taxon>Brassicaceae</taxon>
        <taxon>Brassiceae</taxon>
        <taxon>Brassica</taxon>
    </lineage>
</organism>
<dbReference type="SUPFAM" id="SSF53335">
    <property type="entry name" value="S-adenosyl-L-methionine-dependent methyltransferases"/>
    <property type="match status" value="1"/>
</dbReference>
<dbReference type="Pfam" id="PF03492">
    <property type="entry name" value="Methyltransf_7"/>
    <property type="match status" value="1"/>
</dbReference>
<dbReference type="InterPro" id="IPR008250">
    <property type="entry name" value="ATPase_P-typ_transduc_dom_A_sf"/>
</dbReference>
<dbReference type="NCBIfam" id="TIGR01494">
    <property type="entry name" value="ATPase_P-type"/>
    <property type="match status" value="1"/>
</dbReference>
<dbReference type="InterPro" id="IPR018303">
    <property type="entry name" value="ATPase_P-typ_P_site"/>
</dbReference>
<dbReference type="FunFam" id="2.70.150.10:FF:000002">
    <property type="entry name" value="Copper-transporting ATPase 1, putative"/>
    <property type="match status" value="1"/>
</dbReference>
<dbReference type="EMBL" id="QGKX02002183">
    <property type="protein sequence ID" value="KAF3486075.1"/>
    <property type="molecule type" value="Genomic_DNA"/>
</dbReference>
<keyword evidence="6 8" id="KW-1133">Transmembrane helix</keyword>
<dbReference type="PROSITE" id="PS00154">
    <property type="entry name" value="ATPASE_E1_E2"/>
    <property type="match status" value="1"/>
</dbReference>
<dbReference type="InterPro" id="IPR001757">
    <property type="entry name" value="P_typ_ATPase"/>
</dbReference>
<dbReference type="InterPro" id="IPR005299">
    <property type="entry name" value="MeTrfase_7"/>
</dbReference>
<dbReference type="PANTHER" id="PTHR48085">
    <property type="entry name" value="CADMIUM/ZINC-TRANSPORTING ATPASE HMA2-RELATED"/>
    <property type="match status" value="1"/>
</dbReference>
<dbReference type="SUPFAM" id="SSF81665">
    <property type="entry name" value="Calcium ATPase, transmembrane domain M"/>
    <property type="match status" value="1"/>
</dbReference>
<feature type="region of interest" description="Disordered" evidence="9">
    <location>
        <begin position="808"/>
        <end position="833"/>
    </location>
</feature>
<dbReference type="FunFam" id="3.40.1110.10:FF:000043">
    <property type="entry name" value="Putative cadmium/zinc-transporting ATPase 3"/>
    <property type="match status" value="1"/>
</dbReference>